<accession>A0A7V2AYG5</accession>
<feature type="repeat" description="TPR" evidence="1">
    <location>
        <begin position="41"/>
        <end position="74"/>
    </location>
</feature>
<evidence type="ECO:0000256" key="2">
    <source>
        <dbReference type="SAM" id="MobiDB-lite"/>
    </source>
</evidence>
<reference evidence="3" key="1">
    <citation type="journal article" date="2020" name="mSystems">
        <title>Genome- and Community-Level Interaction Insights into Carbon Utilization and Element Cycling Functions of Hydrothermarchaeota in Hydrothermal Sediment.</title>
        <authorList>
            <person name="Zhou Z."/>
            <person name="Liu Y."/>
            <person name="Xu W."/>
            <person name="Pan J."/>
            <person name="Luo Z.H."/>
            <person name="Li M."/>
        </authorList>
    </citation>
    <scope>NUCLEOTIDE SEQUENCE [LARGE SCALE GENOMIC DNA]</scope>
    <source>
        <strain evidence="3">SpSt-143</strain>
    </source>
</reference>
<dbReference type="PROSITE" id="PS50005">
    <property type="entry name" value="TPR"/>
    <property type="match status" value="1"/>
</dbReference>
<sequence length="145" mass="16190">MSTRAVWFARNAQAEALERSGRKQEALALYEANAQEGCDLSFTYERLGVLYEEQGALEKALAAFEKARQIECKRGPSRRLVRLERHIGSLQQRMQETPPRSKPLEGRSAVEGKGSSRPVGAVAEKRSGCLGIFIVGLWLGWKLWG</sequence>
<dbReference type="EMBL" id="DSGB01000001">
    <property type="protein sequence ID" value="HER94982.1"/>
    <property type="molecule type" value="Genomic_DNA"/>
</dbReference>
<organism evidence="3">
    <name type="scientific">Rhodothermus marinus</name>
    <name type="common">Rhodothermus obamensis</name>
    <dbReference type="NCBI Taxonomy" id="29549"/>
    <lineage>
        <taxon>Bacteria</taxon>
        <taxon>Pseudomonadati</taxon>
        <taxon>Rhodothermota</taxon>
        <taxon>Rhodothermia</taxon>
        <taxon>Rhodothermales</taxon>
        <taxon>Rhodothermaceae</taxon>
        <taxon>Rhodothermus</taxon>
    </lineage>
</organism>
<dbReference type="AlphaFoldDB" id="A0A7V2AYG5"/>
<dbReference type="SUPFAM" id="SSF48452">
    <property type="entry name" value="TPR-like"/>
    <property type="match status" value="1"/>
</dbReference>
<evidence type="ECO:0000256" key="1">
    <source>
        <dbReference type="PROSITE-ProRule" id="PRU00339"/>
    </source>
</evidence>
<evidence type="ECO:0000313" key="3">
    <source>
        <dbReference type="EMBL" id="HER94982.1"/>
    </source>
</evidence>
<feature type="region of interest" description="Disordered" evidence="2">
    <location>
        <begin position="89"/>
        <end position="117"/>
    </location>
</feature>
<protein>
    <submittedName>
        <fullName evidence="3">Tetratricopeptide repeat protein</fullName>
    </submittedName>
</protein>
<keyword evidence="1" id="KW-0802">TPR repeat</keyword>
<dbReference type="Gene3D" id="1.25.40.10">
    <property type="entry name" value="Tetratricopeptide repeat domain"/>
    <property type="match status" value="1"/>
</dbReference>
<name>A0A7V2AYG5_RHOMR</name>
<comment type="caution">
    <text evidence="3">The sequence shown here is derived from an EMBL/GenBank/DDBJ whole genome shotgun (WGS) entry which is preliminary data.</text>
</comment>
<dbReference type="InterPro" id="IPR019734">
    <property type="entry name" value="TPR_rpt"/>
</dbReference>
<dbReference type="InterPro" id="IPR011990">
    <property type="entry name" value="TPR-like_helical_dom_sf"/>
</dbReference>
<gene>
    <name evidence="3" type="ORF">ENO59_00455</name>
</gene>
<proteinExistence type="predicted"/>